<gene>
    <name evidence="2" type="ORF">G3580_12815</name>
</gene>
<sequence length="175" mass="19765">MADYPIELERTRTLFDGRQVHIRPVRATDAAMEQDFVRHLSPDSRYARFMATLKELPADKLKYLTDVDYEHHLALVATVEDKGQDIEVGSARYVLDPSGKSCEFAVTIDDAWQGTGVAGMLMFAIMDVARARGLESMEGLVLASNHKMLKFARQLGFTQERVPDDPGTMRVFRKL</sequence>
<name>A0A6C1B862_9RHOO</name>
<dbReference type="SUPFAM" id="SSF55729">
    <property type="entry name" value="Acyl-CoA N-acyltransferases (Nat)"/>
    <property type="match status" value="1"/>
</dbReference>
<dbReference type="GO" id="GO:0016747">
    <property type="term" value="F:acyltransferase activity, transferring groups other than amino-acyl groups"/>
    <property type="evidence" value="ECO:0007669"/>
    <property type="project" value="InterPro"/>
</dbReference>
<dbReference type="Pfam" id="PF00583">
    <property type="entry name" value="Acetyltransf_1"/>
    <property type="match status" value="1"/>
</dbReference>
<proteinExistence type="predicted"/>
<dbReference type="KEGG" id="azq:G3580_12815"/>
<dbReference type="CDD" id="cd04301">
    <property type="entry name" value="NAT_SF"/>
    <property type="match status" value="1"/>
</dbReference>
<reference evidence="2 3" key="1">
    <citation type="submission" date="2020-02" db="EMBL/GenBank/DDBJ databases">
        <title>Nitrogenibacter mangrovi gen. nov., sp. nov. isolated from mangrove sediment, a denitrifying betaproteobacterium.</title>
        <authorList>
            <person name="Liao H."/>
            <person name="Tian Y."/>
        </authorList>
    </citation>
    <scope>NUCLEOTIDE SEQUENCE [LARGE SCALE GENOMIC DNA]</scope>
    <source>
        <strain evidence="2 3">M9-3-2</strain>
    </source>
</reference>
<dbReference type="InterPro" id="IPR000182">
    <property type="entry name" value="GNAT_dom"/>
</dbReference>
<accession>A0A6C1B862</accession>
<protein>
    <submittedName>
        <fullName evidence="2">GNAT family N-acetyltransferase</fullName>
    </submittedName>
</protein>
<feature type="domain" description="N-acetyltransferase" evidence="1">
    <location>
        <begin position="20"/>
        <end position="175"/>
    </location>
</feature>
<dbReference type="AlphaFoldDB" id="A0A6C1B862"/>
<evidence type="ECO:0000259" key="1">
    <source>
        <dbReference type="PROSITE" id="PS51186"/>
    </source>
</evidence>
<evidence type="ECO:0000313" key="3">
    <source>
        <dbReference type="Proteomes" id="UP000501991"/>
    </source>
</evidence>
<evidence type="ECO:0000313" key="2">
    <source>
        <dbReference type="EMBL" id="QID18434.1"/>
    </source>
</evidence>
<keyword evidence="3" id="KW-1185">Reference proteome</keyword>
<dbReference type="PROSITE" id="PS51186">
    <property type="entry name" value="GNAT"/>
    <property type="match status" value="1"/>
</dbReference>
<dbReference type="EMBL" id="CP048836">
    <property type="protein sequence ID" value="QID18434.1"/>
    <property type="molecule type" value="Genomic_DNA"/>
</dbReference>
<dbReference type="Gene3D" id="3.40.630.30">
    <property type="match status" value="1"/>
</dbReference>
<dbReference type="InterPro" id="IPR016181">
    <property type="entry name" value="Acyl_CoA_acyltransferase"/>
</dbReference>
<dbReference type="Proteomes" id="UP000501991">
    <property type="component" value="Chromosome"/>
</dbReference>
<dbReference type="RefSeq" id="WP_173766086.1">
    <property type="nucleotide sequence ID" value="NZ_CP048836.1"/>
</dbReference>
<organism evidence="2 3">
    <name type="scientific">Nitrogeniibacter mangrovi</name>
    <dbReference type="NCBI Taxonomy" id="2016596"/>
    <lineage>
        <taxon>Bacteria</taxon>
        <taxon>Pseudomonadati</taxon>
        <taxon>Pseudomonadota</taxon>
        <taxon>Betaproteobacteria</taxon>
        <taxon>Rhodocyclales</taxon>
        <taxon>Zoogloeaceae</taxon>
        <taxon>Nitrogeniibacter</taxon>
    </lineage>
</organism>
<keyword evidence="2" id="KW-0808">Transferase</keyword>